<reference evidence="3 4" key="1">
    <citation type="journal article" date="2006" name="Nature">
        <title>Global trends of whole-genome duplications revealed by the ciliate Paramecium tetraurelia.</title>
        <authorList>
            <consortium name="Genoscope"/>
            <person name="Aury J.-M."/>
            <person name="Jaillon O."/>
            <person name="Duret L."/>
            <person name="Noel B."/>
            <person name="Jubin C."/>
            <person name="Porcel B.M."/>
            <person name="Segurens B."/>
            <person name="Daubin V."/>
            <person name="Anthouard V."/>
            <person name="Aiach N."/>
            <person name="Arnaiz O."/>
            <person name="Billaut A."/>
            <person name="Beisson J."/>
            <person name="Blanc I."/>
            <person name="Bouhouche K."/>
            <person name="Camara F."/>
            <person name="Duharcourt S."/>
            <person name="Guigo R."/>
            <person name="Gogendeau D."/>
            <person name="Katinka M."/>
            <person name="Keller A.-M."/>
            <person name="Kissmehl R."/>
            <person name="Klotz C."/>
            <person name="Koll F."/>
            <person name="Le Moue A."/>
            <person name="Lepere C."/>
            <person name="Malinsky S."/>
            <person name="Nowacki M."/>
            <person name="Nowak J.K."/>
            <person name="Plattner H."/>
            <person name="Poulain J."/>
            <person name="Ruiz F."/>
            <person name="Serrano V."/>
            <person name="Zagulski M."/>
            <person name="Dessen P."/>
            <person name="Betermier M."/>
            <person name="Weissenbach J."/>
            <person name="Scarpelli C."/>
            <person name="Schachter V."/>
            <person name="Sperling L."/>
            <person name="Meyer E."/>
            <person name="Cohen J."/>
            <person name="Wincker P."/>
        </authorList>
    </citation>
    <scope>NUCLEOTIDE SEQUENCE [LARGE SCALE GENOMIC DNA]</scope>
    <source>
        <strain evidence="3 4">Stock d4-2</strain>
    </source>
</reference>
<dbReference type="KEGG" id="ptm:GSPATT00020180001"/>
<dbReference type="InterPro" id="IPR004274">
    <property type="entry name" value="FCP1_dom"/>
</dbReference>
<name>A0DTY0_PARTE</name>
<accession>A0DTY0</accession>
<dbReference type="InterPro" id="IPR011948">
    <property type="entry name" value="Dullard_phosphatase"/>
</dbReference>
<dbReference type="OrthoDB" id="277011at2759"/>
<dbReference type="InterPro" id="IPR023214">
    <property type="entry name" value="HAD_sf"/>
</dbReference>
<feature type="region of interest" description="Disordered" evidence="1">
    <location>
        <begin position="77"/>
        <end position="98"/>
    </location>
</feature>
<organism evidence="3 4">
    <name type="scientific">Paramecium tetraurelia</name>
    <dbReference type="NCBI Taxonomy" id="5888"/>
    <lineage>
        <taxon>Eukaryota</taxon>
        <taxon>Sar</taxon>
        <taxon>Alveolata</taxon>
        <taxon>Ciliophora</taxon>
        <taxon>Intramacronucleata</taxon>
        <taxon>Oligohymenophorea</taxon>
        <taxon>Peniculida</taxon>
        <taxon>Parameciidae</taxon>
        <taxon>Paramecium</taxon>
    </lineage>
</organism>
<dbReference type="GO" id="GO:0004721">
    <property type="term" value="F:phosphoprotein phosphatase activity"/>
    <property type="evidence" value="ECO:0000318"/>
    <property type="project" value="GO_Central"/>
</dbReference>
<feature type="domain" description="FCP1 homology" evidence="2">
    <location>
        <begin position="185"/>
        <end position="346"/>
    </location>
</feature>
<dbReference type="SMART" id="SM00577">
    <property type="entry name" value="CPDc"/>
    <property type="match status" value="1"/>
</dbReference>
<keyword evidence="4" id="KW-1185">Reference proteome</keyword>
<dbReference type="PROSITE" id="PS50969">
    <property type="entry name" value="FCP1"/>
    <property type="match status" value="1"/>
</dbReference>
<dbReference type="FunFam" id="3.40.50.1000:FF:000093">
    <property type="entry name" value="NLI interacting factor-like phosphatase family protein"/>
    <property type="match status" value="1"/>
</dbReference>
<dbReference type="NCBIfam" id="TIGR02251">
    <property type="entry name" value="HIF-SF_euk"/>
    <property type="match status" value="1"/>
</dbReference>
<dbReference type="SUPFAM" id="SSF56784">
    <property type="entry name" value="HAD-like"/>
    <property type="match status" value="1"/>
</dbReference>
<dbReference type="AlphaFoldDB" id="A0DTY0"/>
<dbReference type="Gene3D" id="3.40.50.1000">
    <property type="entry name" value="HAD superfamily/HAD-like"/>
    <property type="match status" value="1"/>
</dbReference>
<dbReference type="EMBL" id="CT868574">
    <property type="protein sequence ID" value="CAK86497.1"/>
    <property type="molecule type" value="Genomic_DNA"/>
</dbReference>
<dbReference type="InterPro" id="IPR036412">
    <property type="entry name" value="HAD-like_sf"/>
</dbReference>
<gene>
    <name evidence="3" type="ORF">GSPATT00020180001</name>
</gene>
<dbReference type="InParanoid" id="A0DTY0"/>
<evidence type="ECO:0000256" key="1">
    <source>
        <dbReference type="SAM" id="MobiDB-lite"/>
    </source>
</evidence>
<sequence>MRGHQKSLPNLKFLQHQSTAQITPSNSSIRQKFQENRTYRKFQKENSLKIDKNQSVTPVMNNAVKLFRQNYIQKTEPNLTSQKQNGIAENQEQSNQKPTSFKFLYRPMTKQNSELMQTLRITSNYPEINHVYYVSDLIRAYESKDCYFNRLFQDHLQASFMAFKQCATSKIIFRPKPVVLPKDPKDQRKYTLLLDLDETLVHCSLDVRLPCEKKLNIRISPSEILQVGLTIRPGLQNMLENLQPYFEIIIFTASHVQYAKKIVEFIDPKKIISSVLSREHCCFTSLGQYIKDLSIIKNRSLSKIILVDNSACSYFYQIDNGVPIIPFYDNKQDKQLALLTKYLIGVVGQEDIREYNQYYYFQYFFRKYLKTYLLGKLDSLEQIIDNYKAQFNSKKT</sequence>
<dbReference type="InterPro" id="IPR050365">
    <property type="entry name" value="TIM50"/>
</dbReference>
<evidence type="ECO:0000259" key="2">
    <source>
        <dbReference type="PROSITE" id="PS50969"/>
    </source>
</evidence>
<dbReference type="Pfam" id="PF03031">
    <property type="entry name" value="NIF"/>
    <property type="match status" value="1"/>
</dbReference>
<protein>
    <recommendedName>
        <fullName evidence="2">FCP1 homology domain-containing protein</fullName>
    </recommendedName>
</protein>
<dbReference type="Proteomes" id="UP000000600">
    <property type="component" value="Unassembled WGS sequence"/>
</dbReference>
<feature type="region of interest" description="Disordered" evidence="1">
    <location>
        <begin position="1"/>
        <end position="32"/>
    </location>
</feature>
<evidence type="ECO:0000313" key="4">
    <source>
        <dbReference type="Proteomes" id="UP000000600"/>
    </source>
</evidence>
<dbReference type="CDD" id="cd07521">
    <property type="entry name" value="HAD_FCP1-like"/>
    <property type="match status" value="1"/>
</dbReference>
<dbReference type="OMA" id="AYESKDC"/>
<dbReference type="PANTHER" id="PTHR12210">
    <property type="entry name" value="DULLARD PROTEIN PHOSPHATASE"/>
    <property type="match status" value="1"/>
</dbReference>
<feature type="compositionally biased region" description="Polar residues" evidence="1">
    <location>
        <begin position="15"/>
        <end position="31"/>
    </location>
</feature>
<proteinExistence type="predicted"/>
<dbReference type="HOGENOM" id="CLU_697303_0_0_1"/>
<dbReference type="STRING" id="5888.A0DTY0"/>
<dbReference type="eggNOG" id="KOG1605">
    <property type="taxonomic scope" value="Eukaryota"/>
</dbReference>
<evidence type="ECO:0000313" key="3">
    <source>
        <dbReference type="EMBL" id="CAK86497.1"/>
    </source>
</evidence>
<dbReference type="RefSeq" id="XP_001453894.1">
    <property type="nucleotide sequence ID" value="XM_001453857.1"/>
</dbReference>
<dbReference type="GeneID" id="5039679"/>